<reference evidence="3" key="2">
    <citation type="submission" date="2021-01" db="UniProtKB">
        <authorList>
            <consortium name="EnsemblMetazoa"/>
        </authorList>
    </citation>
    <scope>IDENTIFICATION</scope>
</reference>
<evidence type="ECO:0000313" key="4">
    <source>
        <dbReference type="Proteomes" id="UP000007110"/>
    </source>
</evidence>
<organism evidence="3 4">
    <name type="scientific">Strongylocentrotus purpuratus</name>
    <name type="common">Purple sea urchin</name>
    <dbReference type="NCBI Taxonomy" id="7668"/>
    <lineage>
        <taxon>Eukaryota</taxon>
        <taxon>Metazoa</taxon>
        <taxon>Echinodermata</taxon>
        <taxon>Eleutherozoa</taxon>
        <taxon>Echinozoa</taxon>
        <taxon>Echinoidea</taxon>
        <taxon>Euechinoidea</taxon>
        <taxon>Echinacea</taxon>
        <taxon>Camarodonta</taxon>
        <taxon>Echinidea</taxon>
        <taxon>Strongylocentrotidae</taxon>
        <taxon>Strongylocentrotus</taxon>
    </lineage>
</organism>
<accession>A0A7M7PUS3</accession>
<dbReference type="GeneID" id="100887996"/>
<dbReference type="Proteomes" id="UP000007110">
    <property type="component" value="Unassembled WGS sequence"/>
</dbReference>
<feature type="region of interest" description="Disordered" evidence="1">
    <location>
        <begin position="182"/>
        <end position="201"/>
    </location>
</feature>
<sequence>MIYLVSFLGLICGVITVSGRGADLNCTGNTTTCINNEVCRDVGCVCPSSHYGSKCEFKITNALIIVLLCILPPVSWLAVCWYGAHSKGASGLWPGSRERSSDEFEREAEEEVIEDHPPPTYDQSKNYDTAGTCEGVNVTIQGGPGSDDVEPPPSYQEWTRKAASLRNQEIGRGGIGLVTISDNLPVTSHHGPENVESEDQC</sequence>
<dbReference type="EnsemblMetazoa" id="XM_003723983">
    <property type="protein sequence ID" value="XP_003724031"/>
    <property type="gene ID" value="LOC100887996"/>
</dbReference>
<evidence type="ECO:0000256" key="2">
    <source>
        <dbReference type="SAM" id="SignalP"/>
    </source>
</evidence>
<feature type="region of interest" description="Disordered" evidence="1">
    <location>
        <begin position="88"/>
        <end position="121"/>
    </location>
</feature>
<dbReference type="EnsemblMetazoa" id="XM_031000460">
    <property type="protein sequence ID" value="XP_030856320"/>
    <property type="gene ID" value="LOC100887996"/>
</dbReference>
<dbReference type="OrthoDB" id="10438674at2759"/>
<keyword evidence="2" id="KW-0732">Signal</keyword>
<name>A0A7M7PUS3_STRPU</name>
<reference evidence="4" key="1">
    <citation type="submission" date="2015-02" db="EMBL/GenBank/DDBJ databases">
        <title>Genome sequencing for Strongylocentrotus purpuratus.</title>
        <authorList>
            <person name="Murali S."/>
            <person name="Liu Y."/>
            <person name="Vee V."/>
            <person name="English A."/>
            <person name="Wang M."/>
            <person name="Skinner E."/>
            <person name="Han Y."/>
            <person name="Muzny D.M."/>
            <person name="Worley K.C."/>
            <person name="Gibbs R.A."/>
        </authorList>
    </citation>
    <scope>NUCLEOTIDE SEQUENCE</scope>
</reference>
<keyword evidence="4" id="KW-1185">Reference proteome</keyword>
<protein>
    <recommendedName>
        <fullName evidence="5">EGF-like domain-containing protein</fullName>
    </recommendedName>
</protein>
<feature type="chain" id="PRO_5036207715" description="EGF-like domain-containing protein" evidence="2">
    <location>
        <begin position="20"/>
        <end position="201"/>
    </location>
</feature>
<dbReference type="RefSeq" id="XP_030856320.1">
    <property type="nucleotide sequence ID" value="XM_031000460.1"/>
</dbReference>
<proteinExistence type="predicted"/>
<feature type="compositionally biased region" description="Acidic residues" evidence="1">
    <location>
        <begin position="104"/>
        <end position="113"/>
    </location>
</feature>
<evidence type="ECO:0000256" key="1">
    <source>
        <dbReference type="SAM" id="MobiDB-lite"/>
    </source>
</evidence>
<dbReference type="InParanoid" id="A0A7M7PUS3"/>
<feature type="signal peptide" evidence="2">
    <location>
        <begin position="1"/>
        <end position="19"/>
    </location>
</feature>
<evidence type="ECO:0008006" key="5">
    <source>
        <dbReference type="Google" id="ProtNLM"/>
    </source>
</evidence>
<dbReference type="RefSeq" id="XP_003724031.1">
    <property type="nucleotide sequence ID" value="XM_003723983.3"/>
</dbReference>
<evidence type="ECO:0000313" key="3">
    <source>
        <dbReference type="EnsemblMetazoa" id="XP_030856320"/>
    </source>
</evidence>
<dbReference type="AlphaFoldDB" id="A0A7M7PUS3"/>
<dbReference type="KEGG" id="spu:100887996"/>